<dbReference type="OrthoDB" id="9782229at2"/>
<dbReference type="GO" id="GO:0009279">
    <property type="term" value="C:cell outer membrane"/>
    <property type="evidence" value="ECO:0007669"/>
    <property type="project" value="UniProtKB-SubCell"/>
</dbReference>
<evidence type="ECO:0000256" key="1">
    <source>
        <dbReference type="ARBA" id="ARBA00004442"/>
    </source>
</evidence>
<dbReference type="Proteomes" id="UP000198755">
    <property type="component" value="Unassembled WGS sequence"/>
</dbReference>
<organism evidence="7 8">
    <name type="scientific">Methylocapsa palsarum</name>
    <dbReference type="NCBI Taxonomy" id="1612308"/>
    <lineage>
        <taxon>Bacteria</taxon>
        <taxon>Pseudomonadati</taxon>
        <taxon>Pseudomonadota</taxon>
        <taxon>Alphaproteobacteria</taxon>
        <taxon>Hyphomicrobiales</taxon>
        <taxon>Beijerinckiaceae</taxon>
        <taxon>Methylocapsa</taxon>
    </lineage>
</organism>
<proteinExistence type="predicted"/>
<reference evidence="7 8" key="1">
    <citation type="submission" date="2016-10" db="EMBL/GenBank/DDBJ databases">
        <authorList>
            <person name="de Groot N.N."/>
        </authorList>
    </citation>
    <scope>NUCLEOTIDE SEQUENCE [LARGE SCALE GENOMIC DNA]</scope>
    <source>
        <strain evidence="7 8">NE2</strain>
    </source>
</reference>
<keyword evidence="2 4" id="KW-0472">Membrane</keyword>
<dbReference type="Pfam" id="PF20159">
    <property type="entry name" value="YidB"/>
    <property type="match status" value="1"/>
</dbReference>
<dbReference type="RefSeq" id="WP_091679469.1">
    <property type="nucleotide sequence ID" value="NZ_FOSN01000003.1"/>
</dbReference>
<dbReference type="InterPro" id="IPR036737">
    <property type="entry name" value="OmpA-like_sf"/>
</dbReference>
<dbReference type="Pfam" id="PF00691">
    <property type="entry name" value="OmpA"/>
    <property type="match status" value="1"/>
</dbReference>
<dbReference type="PANTHER" id="PTHR30329:SF21">
    <property type="entry name" value="LIPOPROTEIN YIAD-RELATED"/>
    <property type="match status" value="1"/>
</dbReference>
<keyword evidence="3" id="KW-0998">Cell outer membrane</keyword>
<comment type="subcellular location">
    <subcellularLocation>
        <location evidence="1">Cell outer membrane</location>
    </subcellularLocation>
</comment>
<evidence type="ECO:0000256" key="4">
    <source>
        <dbReference type="PROSITE-ProRule" id="PRU00473"/>
    </source>
</evidence>
<feature type="region of interest" description="Disordered" evidence="5">
    <location>
        <begin position="207"/>
        <end position="283"/>
    </location>
</feature>
<evidence type="ECO:0000256" key="5">
    <source>
        <dbReference type="SAM" id="MobiDB-lite"/>
    </source>
</evidence>
<dbReference type="STRING" id="1612308.SAMN05444581_103183"/>
<accession>A0A1I3XIV0</accession>
<evidence type="ECO:0000313" key="8">
    <source>
        <dbReference type="Proteomes" id="UP000198755"/>
    </source>
</evidence>
<dbReference type="InterPro" id="IPR050330">
    <property type="entry name" value="Bact_OuterMem_StrucFunc"/>
</dbReference>
<dbReference type="AlphaFoldDB" id="A0A1I3XIV0"/>
<evidence type="ECO:0000313" key="7">
    <source>
        <dbReference type="EMBL" id="SFK19537.1"/>
    </source>
</evidence>
<keyword evidence="8" id="KW-1185">Reference proteome</keyword>
<protein>
    <recommendedName>
        <fullName evidence="6">OmpA-like domain-containing protein</fullName>
    </recommendedName>
</protein>
<dbReference type="PRINTS" id="PR01021">
    <property type="entry name" value="OMPADOMAIN"/>
</dbReference>
<feature type="compositionally biased region" description="Low complexity" evidence="5">
    <location>
        <begin position="228"/>
        <end position="244"/>
    </location>
</feature>
<evidence type="ECO:0000256" key="2">
    <source>
        <dbReference type="ARBA" id="ARBA00023136"/>
    </source>
</evidence>
<dbReference type="SUPFAM" id="SSF140804">
    <property type="entry name" value="YidB-like"/>
    <property type="match status" value="1"/>
</dbReference>
<feature type="domain" description="OmpA-like" evidence="6">
    <location>
        <begin position="324"/>
        <end position="441"/>
    </location>
</feature>
<dbReference type="CDD" id="cd07185">
    <property type="entry name" value="OmpA_C-like"/>
    <property type="match status" value="1"/>
</dbReference>
<dbReference type="InterPro" id="IPR006664">
    <property type="entry name" value="OMP_bac"/>
</dbReference>
<dbReference type="InterPro" id="IPR006665">
    <property type="entry name" value="OmpA-like"/>
</dbReference>
<name>A0A1I3XIV0_9HYPH</name>
<dbReference type="InterPro" id="IPR027405">
    <property type="entry name" value="YidB-like"/>
</dbReference>
<dbReference type="Gene3D" id="1.10.10.690">
    <property type="entry name" value="YidB-like"/>
    <property type="match status" value="1"/>
</dbReference>
<evidence type="ECO:0000256" key="3">
    <source>
        <dbReference type="ARBA" id="ARBA00023237"/>
    </source>
</evidence>
<dbReference type="EMBL" id="FOSN01000003">
    <property type="protein sequence ID" value="SFK19537.1"/>
    <property type="molecule type" value="Genomic_DNA"/>
</dbReference>
<dbReference type="InterPro" id="IPR045372">
    <property type="entry name" value="YidB"/>
</dbReference>
<dbReference type="PROSITE" id="PS51123">
    <property type="entry name" value="OMPA_2"/>
    <property type="match status" value="1"/>
</dbReference>
<dbReference type="SUPFAM" id="SSF103088">
    <property type="entry name" value="OmpA-like"/>
    <property type="match status" value="1"/>
</dbReference>
<sequence length="441" mass="45133">MALFDTLVSDIAGRFGLGANAAPLVREVLKLVVGTPGGLIGFLDKLQASGLGAEVASWLGSTNPAPLADGQLERVLGQSVFSGIANRLGLVPSVVSAAVGYVLPKLIGALTPGGAIPSSLPEEVTKFLSAPSATAPAPRSESLIVEPAARRETVAPERQRRLSEVPPRPVEIIREEPRKPAPWLWPAIAAAGVVALGGMIYSQQEAPAPETPAVSEATDSQPAPVTPAPNALANAEPPAVAPEASETKTVETPAAETPASETPAETQASETPAETQAAETPAVVSPAPENVAAAAAASAAEMAAAANAKASEALTSLKKGFGAKDLVGVLNLSIINFPTAGFEVPPTEKGLLLSAAARIKQLNPKTVLEVAGHTDNTGDESANLALSQKRAEAVRKALIAAGVRPSALVAKGYGSSKPVEPNDTEEGRFHNRRIEYRVVKS</sequence>
<dbReference type="Gene3D" id="3.30.1330.60">
    <property type="entry name" value="OmpA-like domain"/>
    <property type="match status" value="1"/>
</dbReference>
<feature type="compositionally biased region" description="Low complexity" evidence="5">
    <location>
        <begin position="250"/>
        <end position="283"/>
    </location>
</feature>
<evidence type="ECO:0000259" key="6">
    <source>
        <dbReference type="PROSITE" id="PS51123"/>
    </source>
</evidence>
<gene>
    <name evidence="7" type="ORF">SAMN05444581_103183</name>
</gene>
<dbReference type="PANTHER" id="PTHR30329">
    <property type="entry name" value="STATOR ELEMENT OF FLAGELLAR MOTOR COMPLEX"/>
    <property type="match status" value="1"/>
</dbReference>